<dbReference type="PANTHER" id="PTHR43320">
    <property type="entry name" value="SUGAR KINASE"/>
    <property type="match status" value="1"/>
</dbReference>
<keyword evidence="3 5" id="KW-0418">Kinase</keyword>
<comment type="caution">
    <text evidence="5">The sequence shown here is derived from an EMBL/GenBank/DDBJ whole genome shotgun (WGS) entry which is preliminary data.</text>
</comment>
<dbReference type="AlphaFoldDB" id="A0A8J7VT02"/>
<dbReference type="EMBL" id="JAGQFT010000005">
    <property type="protein sequence ID" value="MBR0561228.1"/>
    <property type="molecule type" value="Genomic_DNA"/>
</dbReference>
<dbReference type="InterPro" id="IPR052700">
    <property type="entry name" value="Carb_kinase_PfkB-like"/>
</dbReference>
<dbReference type="SUPFAM" id="SSF53613">
    <property type="entry name" value="Ribokinase-like"/>
    <property type="match status" value="1"/>
</dbReference>
<protein>
    <submittedName>
        <fullName evidence="5">Sugar kinase</fullName>
    </submittedName>
</protein>
<organism evidence="5">
    <name type="scientific">Coralloluteibacterium stylophorae</name>
    <dbReference type="NCBI Taxonomy" id="1776034"/>
    <lineage>
        <taxon>Bacteria</taxon>
        <taxon>Pseudomonadati</taxon>
        <taxon>Pseudomonadota</taxon>
        <taxon>Gammaproteobacteria</taxon>
        <taxon>Lysobacterales</taxon>
        <taxon>Lysobacteraceae</taxon>
        <taxon>Coralloluteibacterium</taxon>
    </lineage>
</organism>
<dbReference type="Proteomes" id="UP000675747">
    <property type="component" value="Unassembled WGS sequence"/>
</dbReference>
<dbReference type="CDD" id="cd01166">
    <property type="entry name" value="KdgK"/>
    <property type="match status" value="1"/>
</dbReference>
<gene>
    <name evidence="6" type="ORF">KB893_013615</name>
    <name evidence="5" type="ORF">KB893_01645</name>
</gene>
<dbReference type="Pfam" id="PF00294">
    <property type="entry name" value="PfkB"/>
    <property type="match status" value="1"/>
</dbReference>
<dbReference type="GO" id="GO:0016301">
    <property type="term" value="F:kinase activity"/>
    <property type="evidence" value="ECO:0007669"/>
    <property type="project" value="UniProtKB-KW"/>
</dbReference>
<evidence type="ECO:0000313" key="5">
    <source>
        <dbReference type="EMBL" id="MBR0561228.1"/>
    </source>
</evidence>
<dbReference type="EMBL" id="JAGQFT020000009">
    <property type="protein sequence ID" value="MBS7458173.1"/>
    <property type="molecule type" value="Genomic_DNA"/>
</dbReference>
<sequence>MAARIVCFGELLLRLSAPGRQLLLQSPQLDVHVGGAEANVAVALARWGHAVRFASVVADNPLGGAALGELRRHGVDTARVLRAPGRMGLYFLSPGAVHRASEVVYDRARSAFAEAAADAIDWDAALEGADHFHLSGVTPALGPASAEAALRAARAARAAGLTVSFDGNYRGRLWQAWQGDAPALLRQLMAEADIAFADHRDFALVLGRSFDAEDPERRFAEAADAAFAAFPNLRRIACTRRDVHSVDHHALCARMAVRDGARHATPGYTVAGIVDRIGGGDAFAAGVLHGLRSGMDDDAALRFGLASGVLKHSLPGDFMLLDASDIAAFVATGQFDVRR</sequence>
<proteinExistence type="inferred from homology"/>
<dbReference type="Gene3D" id="3.40.1190.20">
    <property type="match status" value="1"/>
</dbReference>
<name>A0A8J7VT02_9GAMM</name>
<feature type="domain" description="Carbohydrate kinase PfkB" evidence="4">
    <location>
        <begin position="3"/>
        <end position="311"/>
    </location>
</feature>
<evidence type="ECO:0000313" key="6">
    <source>
        <dbReference type="EMBL" id="MBS7458173.1"/>
    </source>
</evidence>
<reference evidence="6 7" key="1">
    <citation type="journal article" date="2021" name="Microbiol. Resour. Announc.">
        <title>Draft Genome Sequence of Coralloluteibacterium stylophorae LMG 29479T.</title>
        <authorList>
            <person name="Karlyshev A.V."/>
            <person name="Kudryashova E.B."/>
            <person name="Ariskina E.V."/>
            <person name="Conroy A.P."/>
            <person name="Abidueva E.Y."/>
        </authorList>
    </citation>
    <scope>NUCLEOTIDE SEQUENCE [LARGE SCALE GENOMIC DNA]</scope>
    <source>
        <strain evidence="6 7">LMG 29479</strain>
    </source>
</reference>
<evidence type="ECO:0000256" key="2">
    <source>
        <dbReference type="ARBA" id="ARBA00022679"/>
    </source>
</evidence>
<dbReference type="InterPro" id="IPR029056">
    <property type="entry name" value="Ribokinase-like"/>
</dbReference>
<comment type="similarity">
    <text evidence="1">Belongs to the carbohydrate kinase PfkB family.</text>
</comment>
<dbReference type="PANTHER" id="PTHR43320:SF2">
    <property type="entry name" value="2-DEHYDRO-3-DEOXYGLUCONOKINASE_2-DEHYDRO-3-DEOXYGALACTONOKINASE"/>
    <property type="match status" value="1"/>
</dbReference>
<evidence type="ECO:0000256" key="1">
    <source>
        <dbReference type="ARBA" id="ARBA00010688"/>
    </source>
</evidence>
<accession>A0A8J7VT02</accession>
<reference evidence="5" key="2">
    <citation type="submission" date="2021-04" db="EMBL/GenBank/DDBJ databases">
        <authorList>
            <person name="Karlyshev A.V."/>
        </authorList>
    </citation>
    <scope>NUCLEOTIDE SEQUENCE</scope>
    <source>
        <strain evidence="5">LMG 29479</strain>
    </source>
</reference>
<keyword evidence="2" id="KW-0808">Transferase</keyword>
<keyword evidence="7" id="KW-1185">Reference proteome</keyword>
<evidence type="ECO:0000313" key="7">
    <source>
        <dbReference type="Proteomes" id="UP000675747"/>
    </source>
</evidence>
<evidence type="ECO:0000259" key="4">
    <source>
        <dbReference type="Pfam" id="PF00294"/>
    </source>
</evidence>
<dbReference type="RefSeq" id="WP_211925196.1">
    <property type="nucleotide sequence ID" value="NZ_JAGQFT020000009.1"/>
</dbReference>
<dbReference type="InterPro" id="IPR011611">
    <property type="entry name" value="PfkB_dom"/>
</dbReference>
<evidence type="ECO:0000256" key="3">
    <source>
        <dbReference type="ARBA" id="ARBA00022777"/>
    </source>
</evidence>